<gene>
    <name evidence="3" type="ORF">FCL38_17620</name>
    <name evidence="2" type="ORF">FHS02_001243</name>
</gene>
<accession>A0A4P8HU11</accession>
<evidence type="ECO:0000313" key="4">
    <source>
        <dbReference type="Proteomes" id="UP000298763"/>
    </source>
</evidence>
<organism evidence="2 5">
    <name type="scientific">Pseudoduganella umbonata</name>
    <dbReference type="NCBI Taxonomy" id="864828"/>
    <lineage>
        <taxon>Bacteria</taxon>
        <taxon>Pseudomonadati</taxon>
        <taxon>Pseudomonadota</taxon>
        <taxon>Betaproteobacteria</taxon>
        <taxon>Burkholderiales</taxon>
        <taxon>Oxalobacteraceae</taxon>
        <taxon>Telluria group</taxon>
        <taxon>Pseudoduganella</taxon>
    </lineage>
</organism>
<dbReference type="Proteomes" id="UP000584325">
    <property type="component" value="Unassembled WGS sequence"/>
</dbReference>
<name>A0A4P8HU11_9BURK</name>
<dbReference type="Proteomes" id="UP000298763">
    <property type="component" value="Chromosome"/>
</dbReference>
<reference evidence="2 5" key="2">
    <citation type="submission" date="2020-08" db="EMBL/GenBank/DDBJ databases">
        <title>Genomic Encyclopedia of Type Strains, Phase III (KMG-III): the genomes of soil and plant-associated and newly described type strains.</title>
        <authorList>
            <person name="Whitman W."/>
        </authorList>
    </citation>
    <scope>NUCLEOTIDE SEQUENCE [LARGE SCALE GENOMIC DNA]</scope>
    <source>
        <strain evidence="2 5">CECT 7753</strain>
    </source>
</reference>
<reference evidence="3 4" key="1">
    <citation type="submission" date="2019-05" db="EMBL/GenBank/DDBJ databases">
        <title>Draft Genome Sequences of Six Type Strains of the Genus Massilia.</title>
        <authorList>
            <person name="Miess H."/>
            <person name="Frediansyhah A."/>
            <person name="Gross H."/>
        </authorList>
    </citation>
    <scope>NUCLEOTIDE SEQUENCE [LARGE SCALE GENOMIC DNA]</scope>
    <source>
        <strain evidence="3 4">DSMZ 26121</strain>
    </source>
</reference>
<dbReference type="RefSeq" id="WP_137314871.1">
    <property type="nucleotide sequence ID" value="NZ_CP040017.1"/>
</dbReference>
<dbReference type="AlphaFoldDB" id="A0A4P8HU11"/>
<proteinExistence type="predicted"/>
<evidence type="ECO:0000313" key="5">
    <source>
        <dbReference type="Proteomes" id="UP000584325"/>
    </source>
</evidence>
<keyword evidence="4" id="KW-1185">Reference proteome</keyword>
<sequence length="88" mass="10206">MQHFRHQVREFAIKSAILAKRSRQIPYFASMPPAPTAQREQPVSPGAARQEAEEASRFYIMPDVISEYDEMRDEMRVVEITIKTGRQP</sequence>
<feature type="region of interest" description="Disordered" evidence="1">
    <location>
        <begin position="30"/>
        <end position="52"/>
    </location>
</feature>
<dbReference type="EMBL" id="JACHXS010000002">
    <property type="protein sequence ID" value="MBB3220444.1"/>
    <property type="molecule type" value="Genomic_DNA"/>
</dbReference>
<dbReference type="EMBL" id="CP040017">
    <property type="protein sequence ID" value="QCP12030.1"/>
    <property type="molecule type" value="Genomic_DNA"/>
</dbReference>
<protein>
    <submittedName>
        <fullName evidence="2">Uncharacterized protein</fullName>
    </submittedName>
</protein>
<evidence type="ECO:0000256" key="1">
    <source>
        <dbReference type="SAM" id="MobiDB-lite"/>
    </source>
</evidence>
<evidence type="ECO:0000313" key="2">
    <source>
        <dbReference type="EMBL" id="MBB3220444.1"/>
    </source>
</evidence>
<evidence type="ECO:0000313" key="3">
    <source>
        <dbReference type="EMBL" id="QCP12030.1"/>
    </source>
</evidence>